<comment type="similarity">
    <text evidence="1 3">Belongs to the TPP enzyme family.</text>
</comment>
<proteinExistence type="inferred from homology"/>
<dbReference type="GO" id="GO:0003984">
    <property type="term" value="F:acetolactate synthase activity"/>
    <property type="evidence" value="ECO:0007669"/>
    <property type="project" value="UniProtKB-EC"/>
</dbReference>
<protein>
    <submittedName>
        <fullName evidence="7">Acetolactate synthase-1/2/3 large subunit</fullName>
        <ecNumber evidence="7">2.2.1.6</ecNumber>
    </submittedName>
</protein>
<dbReference type="CDD" id="cd07035">
    <property type="entry name" value="TPP_PYR_POX_like"/>
    <property type="match status" value="1"/>
</dbReference>
<dbReference type="SUPFAM" id="SSF52467">
    <property type="entry name" value="DHS-like NAD/FAD-binding domain"/>
    <property type="match status" value="1"/>
</dbReference>
<dbReference type="Pfam" id="PF02775">
    <property type="entry name" value="TPP_enzyme_C"/>
    <property type="match status" value="1"/>
</dbReference>
<evidence type="ECO:0000313" key="8">
    <source>
        <dbReference type="Proteomes" id="UP001185015"/>
    </source>
</evidence>
<dbReference type="GO" id="GO:0030976">
    <property type="term" value="F:thiamine pyrophosphate binding"/>
    <property type="evidence" value="ECO:0007669"/>
    <property type="project" value="InterPro"/>
</dbReference>
<feature type="domain" description="Thiamine pyrophosphate enzyme N-terminal TPP-binding" evidence="6">
    <location>
        <begin position="1"/>
        <end position="110"/>
    </location>
</feature>
<evidence type="ECO:0000313" key="7">
    <source>
        <dbReference type="EMBL" id="MDR6223795.1"/>
    </source>
</evidence>
<evidence type="ECO:0000256" key="2">
    <source>
        <dbReference type="ARBA" id="ARBA00023052"/>
    </source>
</evidence>
<dbReference type="Gene3D" id="3.40.50.1220">
    <property type="entry name" value="TPP-binding domain"/>
    <property type="match status" value="1"/>
</dbReference>
<dbReference type="GO" id="GO:0009097">
    <property type="term" value="P:isoleucine biosynthetic process"/>
    <property type="evidence" value="ECO:0007669"/>
    <property type="project" value="TreeGrafter"/>
</dbReference>
<dbReference type="InterPro" id="IPR000399">
    <property type="entry name" value="TPP-bd_CS"/>
</dbReference>
<dbReference type="GO" id="GO:0050660">
    <property type="term" value="F:flavin adenine dinucleotide binding"/>
    <property type="evidence" value="ECO:0007669"/>
    <property type="project" value="TreeGrafter"/>
</dbReference>
<dbReference type="InterPro" id="IPR045229">
    <property type="entry name" value="TPP_enz"/>
</dbReference>
<dbReference type="EC" id="2.2.1.6" evidence="7"/>
<dbReference type="InterPro" id="IPR012000">
    <property type="entry name" value="Thiamin_PyroP_enz_cen_dom"/>
</dbReference>
<feature type="domain" description="Thiamine pyrophosphate enzyme central" evidence="4">
    <location>
        <begin position="187"/>
        <end position="320"/>
    </location>
</feature>
<dbReference type="GO" id="GO:0005948">
    <property type="term" value="C:acetolactate synthase complex"/>
    <property type="evidence" value="ECO:0007669"/>
    <property type="project" value="TreeGrafter"/>
</dbReference>
<dbReference type="Gene3D" id="3.40.50.970">
    <property type="match status" value="2"/>
</dbReference>
<feature type="domain" description="Thiamine pyrophosphate enzyme TPP-binding" evidence="5">
    <location>
        <begin position="377"/>
        <end position="523"/>
    </location>
</feature>
<dbReference type="Pfam" id="PF02776">
    <property type="entry name" value="TPP_enzyme_N"/>
    <property type="match status" value="1"/>
</dbReference>
<dbReference type="FunFam" id="3.40.50.970:FF:000007">
    <property type="entry name" value="Acetolactate synthase"/>
    <property type="match status" value="1"/>
</dbReference>
<dbReference type="PANTHER" id="PTHR18968:SF129">
    <property type="entry name" value="ACETOLACTATE SYNTHASE"/>
    <property type="match status" value="1"/>
</dbReference>
<dbReference type="InterPro" id="IPR029061">
    <property type="entry name" value="THDP-binding"/>
</dbReference>
<accession>A0AA90U1M3</accession>
<dbReference type="PROSITE" id="PS00187">
    <property type="entry name" value="TPP_ENZYMES"/>
    <property type="match status" value="1"/>
</dbReference>
<gene>
    <name evidence="7" type="ORF">J2750_002272</name>
</gene>
<evidence type="ECO:0000259" key="4">
    <source>
        <dbReference type="Pfam" id="PF00205"/>
    </source>
</evidence>
<keyword evidence="8" id="KW-1185">Reference proteome</keyword>
<keyword evidence="7" id="KW-0808">Transferase</keyword>
<evidence type="ECO:0000259" key="6">
    <source>
        <dbReference type="Pfam" id="PF02776"/>
    </source>
</evidence>
<reference evidence="7 8" key="1">
    <citation type="submission" date="2023-07" db="EMBL/GenBank/DDBJ databases">
        <title>Genomic Encyclopedia of Type Strains, Phase IV (KMG-IV): sequencing the most valuable type-strain genomes for metagenomic binning, comparative biology and taxonomic classification.</title>
        <authorList>
            <person name="Goeker M."/>
        </authorList>
    </citation>
    <scope>NUCLEOTIDE SEQUENCE [LARGE SCALE GENOMIC DNA]</scope>
    <source>
        <strain evidence="7 8">DSM 17273</strain>
    </source>
</reference>
<evidence type="ECO:0000256" key="1">
    <source>
        <dbReference type="ARBA" id="ARBA00007812"/>
    </source>
</evidence>
<organism evidence="7 8">
    <name type="scientific">Methanococcoides alaskense</name>
    <dbReference type="NCBI Taxonomy" id="325778"/>
    <lineage>
        <taxon>Archaea</taxon>
        <taxon>Methanobacteriati</taxon>
        <taxon>Methanobacteriota</taxon>
        <taxon>Stenosarchaea group</taxon>
        <taxon>Methanomicrobia</taxon>
        <taxon>Methanosarcinales</taxon>
        <taxon>Methanosarcinaceae</taxon>
        <taxon>Methanococcoides</taxon>
    </lineage>
</organism>
<dbReference type="PANTHER" id="PTHR18968">
    <property type="entry name" value="THIAMINE PYROPHOSPHATE ENZYMES"/>
    <property type="match status" value="1"/>
</dbReference>
<dbReference type="GO" id="GO:0009099">
    <property type="term" value="P:L-valine biosynthetic process"/>
    <property type="evidence" value="ECO:0007669"/>
    <property type="project" value="TreeGrafter"/>
</dbReference>
<dbReference type="AlphaFoldDB" id="A0AA90U1M3"/>
<dbReference type="Pfam" id="PF00205">
    <property type="entry name" value="TPP_enzyme_M"/>
    <property type="match status" value="1"/>
</dbReference>
<dbReference type="SUPFAM" id="SSF52518">
    <property type="entry name" value="Thiamin diphosphate-binding fold (THDP-binding)"/>
    <property type="match status" value="2"/>
</dbReference>
<evidence type="ECO:0000259" key="5">
    <source>
        <dbReference type="Pfam" id="PF02775"/>
    </source>
</evidence>
<evidence type="ECO:0000256" key="3">
    <source>
        <dbReference type="RuleBase" id="RU362132"/>
    </source>
</evidence>
<dbReference type="EMBL" id="JAVDQI010000012">
    <property type="protein sequence ID" value="MDR6223795.1"/>
    <property type="molecule type" value="Genomic_DNA"/>
</dbReference>
<dbReference type="InterPro" id="IPR012001">
    <property type="entry name" value="Thiamin_PyroP_enz_TPP-bd_dom"/>
</dbReference>
<dbReference type="RefSeq" id="WP_309741170.1">
    <property type="nucleotide sequence ID" value="NZ_JAVDQI010000012.1"/>
</dbReference>
<dbReference type="InterPro" id="IPR029035">
    <property type="entry name" value="DHS-like_NAD/FAD-binding_dom"/>
</dbReference>
<dbReference type="InterPro" id="IPR011766">
    <property type="entry name" value="TPP_enzyme_TPP-bd"/>
</dbReference>
<comment type="caution">
    <text evidence="7">The sequence shown here is derived from an EMBL/GenBank/DDBJ whole genome shotgun (WGS) entry which is preliminary data.</text>
</comment>
<dbReference type="NCBIfam" id="NF006187">
    <property type="entry name" value="PRK08322.1"/>
    <property type="match status" value="1"/>
</dbReference>
<dbReference type="GO" id="GO:0044272">
    <property type="term" value="P:sulfur compound biosynthetic process"/>
    <property type="evidence" value="ECO:0007669"/>
    <property type="project" value="UniProtKB-ARBA"/>
</dbReference>
<dbReference type="GO" id="GO:0000287">
    <property type="term" value="F:magnesium ion binding"/>
    <property type="evidence" value="ECO:0007669"/>
    <property type="project" value="InterPro"/>
</dbReference>
<keyword evidence="2 3" id="KW-0786">Thiamine pyrophosphate</keyword>
<sequence>MKGSELFVKCLENEGVKYIFGIPGEETLDLMESLSRSDIEFIVVRHEQTAAFMADVCGRLTGRPGVCLSTLGPGATNLMTGVADAHLDRAPLVAITGQGSLDRAYKESHQFLDVAGMFSRITSWNATVTAANQIPELIGKAFDIATDVPGAAHIELPEDVSAQETDALPLEKKEYSHSCSFDEKELHKAIELISGATRPLIIAGNGVIRENASPELEQFVEAANIGVVTTFMGKGTVPADNAHFIGSMGMSEQDYIICGLDAADVVIAVGFDSVEYSPDHWNMDGSKSIIHVQNRHPEIEASYIPECALLGTLKTTLRAMTSAVTPQEFPEHYKNIKNSMEDELLRYKDDPAFPVKPQRILWEVRQKLDREDILVSDVGAHKLWIGRLYPALAPNTVLMSNGLASMGFGLPAGISACLMHPEKKVVTIAGDAGILMNIQDLETAVRLGCDLVIVIFDDASYGLIEWESNQKFGDSFGTSFKNPDFVGLANSFGAKGIRISTTDELGDVLGSALKEGGVWLIDVPVDYSENMKLTTILEGKYCPV</sequence>
<dbReference type="Proteomes" id="UP001185015">
    <property type="component" value="Unassembled WGS sequence"/>
</dbReference>
<name>A0AA90U1M3_9EURY</name>